<evidence type="ECO:0000256" key="3">
    <source>
        <dbReference type="ARBA" id="ARBA00023157"/>
    </source>
</evidence>
<dbReference type="Gene3D" id="2.40.10.10">
    <property type="entry name" value="Trypsin-like serine proteases"/>
    <property type="match status" value="1"/>
</dbReference>
<gene>
    <name evidence="8" type="ORF">BEMITA_LOCUS4587</name>
</gene>
<organism evidence="8 9">
    <name type="scientific">Bemisia tabaci</name>
    <name type="common">Sweetpotato whitefly</name>
    <name type="synonym">Aleurodes tabaci</name>
    <dbReference type="NCBI Taxonomy" id="7038"/>
    <lineage>
        <taxon>Eukaryota</taxon>
        <taxon>Metazoa</taxon>
        <taxon>Ecdysozoa</taxon>
        <taxon>Arthropoda</taxon>
        <taxon>Hexapoda</taxon>
        <taxon>Insecta</taxon>
        <taxon>Pterygota</taxon>
        <taxon>Neoptera</taxon>
        <taxon>Paraneoptera</taxon>
        <taxon>Hemiptera</taxon>
        <taxon>Sternorrhyncha</taxon>
        <taxon>Aleyrodoidea</taxon>
        <taxon>Aleyrodidae</taxon>
        <taxon>Aleyrodinae</taxon>
        <taxon>Bemisia</taxon>
    </lineage>
</organism>
<dbReference type="PANTHER" id="PTHR24252:SF17">
    <property type="entry name" value="SUPPRESSOR OF TUMORIGENICITY 14 PROTEIN HOMOLOG-RELATED"/>
    <property type="match status" value="1"/>
</dbReference>
<dbReference type="Pfam" id="PF00089">
    <property type="entry name" value="Trypsin"/>
    <property type="match status" value="1"/>
</dbReference>
<evidence type="ECO:0000259" key="7">
    <source>
        <dbReference type="PROSITE" id="PS50240"/>
    </source>
</evidence>
<reference evidence="8" key="1">
    <citation type="submission" date="2021-12" db="EMBL/GenBank/DDBJ databases">
        <authorList>
            <person name="King R."/>
        </authorList>
    </citation>
    <scope>NUCLEOTIDE SEQUENCE</scope>
</reference>
<accession>A0A9P0F2B6</accession>
<keyword evidence="2 5" id="KW-0378">Hydrolase</keyword>
<dbReference type="SUPFAM" id="SSF50494">
    <property type="entry name" value="Trypsin-like serine proteases"/>
    <property type="match status" value="1"/>
</dbReference>
<dbReference type="AlphaFoldDB" id="A0A9P0F2B6"/>
<dbReference type="InterPro" id="IPR033116">
    <property type="entry name" value="TRYPSIN_SER"/>
</dbReference>
<name>A0A9P0F2B6_BEMTA</name>
<proteinExistence type="inferred from homology"/>
<comment type="similarity">
    <text evidence="4">Belongs to the peptidase S1 family. CLIP subfamily.</text>
</comment>
<protein>
    <recommendedName>
        <fullName evidence="7">Peptidase S1 domain-containing protein</fullName>
    </recommendedName>
</protein>
<sequence length="324" mass="35802">MRPLLLILSVVWGLPKAAVGAQCGVATADFSRLNSRVVGGESVGYFRFPWFVALSRRGKQGVDVTCAGSLITDRHVLTAAHCFRRTDRPELLYRVVLGMVDRCEAKEHRRIEMLTSRVFIHENYTPRSTAHDIAVIELSAPTHFMPICLPPQSINNAGKRASVIGFGSTQVRRARYPCVLQEANVTIITRRACRTSRLQPKNSNVAGTLCAGVYDGGIDACDGDSGGPLQTQYGGLFTVQGIVSFGEGCARRKVPGVYTDVSYYRSWIDRQISKTQHYTAPDPIFWNKESDLETVEPDDLQVWGDPETAIDDSRDLIPIVDPQS</sequence>
<dbReference type="PROSITE" id="PS00134">
    <property type="entry name" value="TRYPSIN_HIS"/>
    <property type="match status" value="1"/>
</dbReference>
<dbReference type="FunFam" id="2.40.10.10:FF:000002">
    <property type="entry name" value="Transmembrane protease serine"/>
    <property type="match status" value="1"/>
</dbReference>
<dbReference type="InterPro" id="IPR043504">
    <property type="entry name" value="Peptidase_S1_PA_chymotrypsin"/>
</dbReference>
<keyword evidence="9" id="KW-1185">Reference proteome</keyword>
<dbReference type="KEGG" id="btab:109030036"/>
<dbReference type="EMBL" id="OU963863">
    <property type="protein sequence ID" value="CAH0385354.1"/>
    <property type="molecule type" value="Genomic_DNA"/>
</dbReference>
<dbReference type="PROSITE" id="PS00135">
    <property type="entry name" value="TRYPSIN_SER"/>
    <property type="match status" value="1"/>
</dbReference>
<dbReference type="CDD" id="cd00190">
    <property type="entry name" value="Tryp_SPc"/>
    <property type="match status" value="1"/>
</dbReference>
<dbReference type="InterPro" id="IPR018114">
    <property type="entry name" value="TRYPSIN_HIS"/>
</dbReference>
<feature type="chain" id="PRO_5040182465" description="Peptidase S1 domain-containing protein" evidence="6">
    <location>
        <begin position="21"/>
        <end position="324"/>
    </location>
</feature>
<dbReference type="InterPro" id="IPR009003">
    <property type="entry name" value="Peptidase_S1_PA"/>
</dbReference>
<feature type="domain" description="Peptidase S1" evidence="7">
    <location>
        <begin position="37"/>
        <end position="273"/>
    </location>
</feature>
<keyword evidence="3" id="KW-1015">Disulfide bond</keyword>
<dbReference type="InterPro" id="IPR001254">
    <property type="entry name" value="Trypsin_dom"/>
</dbReference>
<dbReference type="PRINTS" id="PR00722">
    <property type="entry name" value="CHYMOTRYPSIN"/>
</dbReference>
<evidence type="ECO:0000256" key="6">
    <source>
        <dbReference type="SAM" id="SignalP"/>
    </source>
</evidence>
<keyword evidence="5" id="KW-0720">Serine protease</keyword>
<dbReference type="Proteomes" id="UP001152759">
    <property type="component" value="Chromosome 2"/>
</dbReference>
<evidence type="ECO:0000313" key="9">
    <source>
        <dbReference type="Proteomes" id="UP001152759"/>
    </source>
</evidence>
<keyword evidence="6" id="KW-0732">Signal</keyword>
<evidence type="ECO:0000256" key="1">
    <source>
        <dbReference type="ARBA" id="ARBA00022670"/>
    </source>
</evidence>
<keyword evidence="1 5" id="KW-0645">Protease</keyword>
<dbReference type="PROSITE" id="PS50240">
    <property type="entry name" value="TRYPSIN_DOM"/>
    <property type="match status" value="1"/>
</dbReference>
<evidence type="ECO:0000256" key="5">
    <source>
        <dbReference type="RuleBase" id="RU363034"/>
    </source>
</evidence>
<evidence type="ECO:0000256" key="4">
    <source>
        <dbReference type="ARBA" id="ARBA00024195"/>
    </source>
</evidence>
<dbReference type="GO" id="GO:0004252">
    <property type="term" value="F:serine-type endopeptidase activity"/>
    <property type="evidence" value="ECO:0007669"/>
    <property type="project" value="InterPro"/>
</dbReference>
<evidence type="ECO:0000313" key="8">
    <source>
        <dbReference type="EMBL" id="CAH0385354.1"/>
    </source>
</evidence>
<dbReference type="InterPro" id="IPR001314">
    <property type="entry name" value="Peptidase_S1A"/>
</dbReference>
<dbReference type="PANTHER" id="PTHR24252">
    <property type="entry name" value="ACROSIN-RELATED"/>
    <property type="match status" value="1"/>
</dbReference>
<evidence type="ECO:0000256" key="2">
    <source>
        <dbReference type="ARBA" id="ARBA00022801"/>
    </source>
</evidence>
<dbReference type="SMART" id="SM00020">
    <property type="entry name" value="Tryp_SPc"/>
    <property type="match status" value="1"/>
</dbReference>
<feature type="signal peptide" evidence="6">
    <location>
        <begin position="1"/>
        <end position="20"/>
    </location>
</feature>
<dbReference type="GO" id="GO:0006508">
    <property type="term" value="P:proteolysis"/>
    <property type="evidence" value="ECO:0007669"/>
    <property type="project" value="UniProtKB-KW"/>
</dbReference>